<evidence type="ECO:0000313" key="8">
    <source>
        <dbReference type="Proteomes" id="UP000504635"/>
    </source>
</evidence>
<dbReference type="GO" id="GO:0008622">
    <property type="term" value="C:epsilon DNA polymerase complex"/>
    <property type="evidence" value="ECO:0007669"/>
    <property type="project" value="UniProtKB-UniRule"/>
</dbReference>
<organism evidence="8 9">
    <name type="scientific">Sitophilus oryzae</name>
    <name type="common">Rice weevil</name>
    <name type="synonym">Curculio oryzae</name>
    <dbReference type="NCBI Taxonomy" id="7048"/>
    <lineage>
        <taxon>Eukaryota</taxon>
        <taxon>Metazoa</taxon>
        <taxon>Ecdysozoa</taxon>
        <taxon>Arthropoda</taxon>
        <taxon>Hexapoda</taxon>
        <taxon>Insecta</taxon>
        <taxon>Pterygota</taxon>
        <taxon>Neoptera</taxon>
        <taxon>Endopterygota</taxon>
        <taxon>Coleoptera</taxon>
        <taxon>Polyphaga</taxon>
        <taxon>Cucujiformia</taxon>
        <taxon>Curculionidae</taxon>
        <taxon>Dryophthorinae</taxon>
        <taxon>Sitophilus</taxon>
    </lineage>
</organism>
<evidence type="ECO:0000256" key="2">
    <source>
        <dbReference type="ARBA" id="ARBA00009560"/>
    </source>
</evidence>
<dbReference type="Proteomes" id="UP000504635">
    <property type="component" value="Unplaced"/>
</dbReference>
<accession>A0A6J2XUP0</accession>
<feature type="domain" description="DNA polymerase alpha/delta/epsilon subunit B" evidence="7">
    <location>
        <begin position="284"/>
        <end position="484"/>
    </location>
</feature>
<dbReference type="AlphaFoldDB" id="A0A6J2XUP0"/>
<keyword evidence="3 6" id="KW-0235">DNA replication</keyword>
<dbReference type="GeneID" id="115881218"/>
<keyword evidence="4 6" id="KW-0238">DNA-binding</keyword>
<name>A0A6J2XUP0_SITOR</name>
<dbReference type="CTD" id="136029154"/>
<evidence type="ECO:0000259" key="7">
    <source>
        <dbReference type="Pfam" id="PF04042"/>
    </source>
</evidence>
<dbReference type="PANTHER" id="PTHR12708">
    <property type="entry name" value="DNA POLYMERASE EPSILON SUBUNIT B"/>
    <property type="match status" value="1"/>
</dbReference>
<dbReference type="KEGG" id="soy:115881218"/>
<keyword evidence="8" id="KW-1185">Reference proteome</keyword>
<dbReference type="PANTHER" id="PTHR12708:SF0">
    <property type="entry name" value="DNA POLYMERASE EPSILON SUBUNIT 2"/>
    <property type="match status" value="1"/>
</dbReference>
<comment type="function">
    <text evidence="6">Participates in DNA repair and in chromosomal DNA replication.</text>
</comment>
<dbReference type="PIRSF" id="PIRSF000799">
    <property type="entry name" value="DNA_pol_eps_2"/>
    <property type="match status" value="1"/>
</dbReference>
<evidence type="ECO:0000313" key="9">
    <source>
        <dbReference type="RefSeq" id="XP_030754495.1"/>
    </source>
</evidence>
<evidence type="ECO:0000256" key="5">
    <source>
        <dbReference type="ARBA" id="ARBA00023242"/>
    </source>
</evidence>
<dbReference type="InParanoid" id="A0A6J2XUP0"/>
<dbReference type="InterPro" id="IPR007185">
    <property type="entry name" value="DNA_pol_a/d/e_bsu"/>
</dbReference>
<keyword evidence="5 6" id="KW-0539">Nucleus</keyword>
<dbReference type="GO" id="GO:0006261">
    <property type="term" value="P:DNA-templated DNA replication"/>
    <property type="evidence" value="ECO:0007669"/>
    <property type="project" value="InterPro"/>
</dbReference>
<dbReference type="RefSeq" id="XP_030754495.1">
    <property type="nucleotide sequence ID" value="XM_030898635.1"/>
</dbReference>
<comment type="similarity">
    <text evidence="2 6">Belongs to the DNA polymerase epsilon subunit B family.</text>
</comment>
<protein>
    <recommendedName>
        <fullName evidence="6">DNA polymerase epsilon subunit</fullName>
    </recommendedName>
    <alternativeName>
        <fullName evidence="6">DNA polymerase II subunit 2</fullName>
    </alternativeName>
</protein>
<evidence type="ECO:0000256" key="3">
    <source>
        <dbReference type="ARBA" id="ARBA00022705"/>
    </source>
</evidence>
<evidence type="ECO:0000256" key="1">
    <source>
        <dbReference type="ARBA" id="ARBA00004123"/>
    </source>
</evidence>
<evidence type="ECO:0000256" key="6">
    <source>
        <dbReference type="PIRNR" id="PIRNR000799"/>
    </source>
</evidence>
<dbReference type="OrthoDB" id="10254730at2759"/>
<dbReference type="InterPro" id="IPR016266">
    <property type="entry name" value="POLE2"/>
</dbReference>
<reference evidence="9" key="1">
    <citation type="submission" date="2025-08" db="UniProtKB">
        <authorList>
            <consortium name="RefSeq"/>
        </authorList>
    </citation>
    <scope>IDENTIFICATION</scope>
    <source>
        <tissue evidence="9">Gonads</tissue>
    </source>
</reference>
<dbReference type="Pfam" id="PF04042">
    <property type="entry name" value="DNA_pol_E_B"/>
    <property type="match status" value="1"/>
</dbReference>
<proteinExistence type="inferred from homology"/>
<dbReference type="GO" id="GO:0003677">
    <property type="term" value="F:DNA binding"/>
    <property type="evidence" value="ECO:0007669"/>
    <property type="project" value="UniProtKB-UniRule"/>
</dbReference>
<evidence type="ECO:0000256" key="4">
    <source>
        <dbReference type="ARBA" id="ARBA00023125"/>
    </source>
</evidence>
<dbReference type="FunCoup" id="A0A6J2XUP0">
    <property type="interactions" value="833"/>
</dbReference>
<gene>
    <name evidence="9" type="primary">LOC115881218</name>
</gene>
<dbReference type="Gene3D" id="3.60.21.60">
    <property type="match status" value="1"/>
</dbReference>
<dbReference type="GO" id="GO:0042276">
    <property type="term" value="P:error-prone translesion synthesis"/>
    <property type="evidence" value="ECO:0007669"/>
    <property type="project" value="TreeGrafter"/>
</dbReference>
<sequence>MAGIEKITKKLQNALKLSGFNIRSVFCSQIVEKFLSANINLNSKEIFNETVKNICVNLEQQCLSGHSIEQEHIDKILEVCLHSGYDHNETVFSVIRAFDFPKLYYNQDRKIYQYNPKKSKLLSDANVKAKMFLDRYSTVLQRTKRTFAQTLLNDEKNHLKLQTVDYLLTLYEVQLDRTLILGSLLQVSEGKYYIEDPTGIVELDLAHAKYHPGFYVENTFVLVNGFYEDKILHVSTVILPPGEDYAASRLTFGNINYFGGKSDVPLKDSKRLKNTMVENKDKMIVILSDVWLDHPQVFEKLDMLFNKMEQFVPPIAFVFMGNFLSESHGSEMMVTLKKLFKRLAEVISKYSIICNSSNFVFVPGLTDPCTPHIIPRLELPSYITEDVIKLLPNAVFTTNPCRIQYCNKEIAILRSDILAKLLQNSLYKPSREDIPKCITRTIISQGHFSPLSLNASTVHWDYDYCLSLYPLPDLVVIGDRSEAFKDQYKNCLVMNPGQFCTGDFPFNMYYPTSSSIEAIVDCCIDVDEEMEG</sequence>
<comment type="subcellular location">
    <subcellularLocation>
        <location evidence="1 6">Nucleus</location>
    </subcellularLocation>
</comment>